<evidence type="ECO:0000256" key="2">
    <source>
        <dbReference type="SAM" id="SignalP"/>
    </source>
</evidence>
<accession>A0A7I7XDH2</accession>
<reference evidence="3 4" key="1">
    <citation type="journal article" date="2019" name="Emerg. Microbes Infect.">
        <title>Comprehensive subspecies identification of 175 nontuberculous mycobacteria species based on 7547 genomic profiles.</title>
        <authorList>
            <person name="Matsumoto Y."/>
            <person name="Kinjo T."/>
            <person name="Motooka D."/>
            <person name="Nabeya D."/>
            <person name="Jung N."/>
            <person name="Uechi K."/>
            <person name="Horii T."/>
            <person name="Iida T."/>
            <person name="Fujita J."/>
            <person name="Nakamura S."/>
        </authorList>
    </citation>
    <scope>NUCLEOTIDE SEQUENCE [LARGE SCALE GENOMIC DNA]</scope>
    <source>
        <strain evidence="3 4">JCM 13574</strain>
    </source>
</reference>
<feature type="chain" id="PRO_5039607710" evidence="2">
    <location>
        <begin position="32"/>
        <end position="82"/>
    </location>
</feature>
<evidence type="ECO:0000313" key="4">
    <source>
        <dbReference type="Proteomes" id="UP000466517"/>
    </source>
</evidence>
<name>A0A7I7XDH2_9MYCO</name>
<sequence length="82" mass="7809">MFDVTRIAGGLAIAGALGLAGLGAGTAVADAATPPTPQVSSVQDAAQNGGPVPGASTPSPYAIYGSSGLCGTPGLYFVNICE</sequence>
<gene>
    <name evidence="3" type="ORF">MMAD_10060</name>
</gene>
<dbReference type="EMBL" id="AP022610">
    <property type="protein sequence ID" value="BBZ26711.1"/>
    <property type="molecule type" value="Genomic_DNA"/>
</dbReference>
<organism evidence="3 4">
    <name type="scientific">Mycolicibacterium madagascariense</name>
    <dbReference type="NCBI Taxonomy" id="212765"/>
    <lineage>
        <taxon>Bacteria</taxon>
        <taxon>Bacillati</taxon>
        <taxon>Actinomycetota</taxon>
        <taxon>Actinomycetes</taxon>
        <taxon>Mycobacteriales</taxon>
        <taxon>Mycobacteriaceae</taxon>
        <taxon>Mycolicibacterium</taxon>
    </lineage>
</organism>
<dbReference type="AlphaFoldDB" id="A0A7I7XDH2"/>
<dbReference type="Proteomes" id="UP000466517">
    <property type="component" value="Chromosome"/>
</dbReference>
<evidence type="ECO:0000256" key="1">
    <source>
        <dbReference type="SAM" id="MobiDB-lite"/>
    </source>
</evidence>
<feature type="signal peptide" evidence="2">
    <location>
        <begin position="1"/>
        <end position="31"/>
    </location>
</feature>
<dbReference type="KEGG" id="mmag:MMAD_10060"/>
<keyword evidence="2" id="KW-0732">Signal</keyword>
<evidence type="ECO:0000313" key="3">
    <source>
        <dbReference type="EMBL" id="BBZ26711.1"/>
    </source>
</evidence>
<proteinExistence type="predicted"/>
<dbReference type="RefSeq" id="WP_163733366.1">
    <property type="nucleotide sequence ID" value="NZ_AP022610.1"/>
</dbReference>
<feature type="region of interest" description="Disordered" evidence="1">
    <location>
        <begin position="33"/>
        <end position="54"/>
    </location>
</feature>
<keyword evidence="4" id="KW-1185">Reference proteome</keyword>
<protein>
    <submittedName>
        <fullName evidence="3">Uncharacterized protein</fullName>
    </submittedName>
</protein>